<feature type="transmembrane region" description="Helical" evidence="4">
    <location>
        <begin position="6"/>
        <end position="23"/>
    </location>
</feature>
<feature type="domain" description="DNA mismatch repair proteins mutS family" evidence="5">
    <location>
        <begin position="368"/>
        <end position="553"/>
    </location>
</feature>
<gene>
    <name evidence="6" type="ORF">K340107D12_27310</name>
</gene>
<evidence type="ECO:0000256" key="3">
    <source>
        <dbReference type="ARBA" id="ARBA00023125"/>
    </source>
</evidence>
<evidence type="ECO:0000256" key="4">
    <source>
        <dbReference type="SAM" id="Phobius"/>
    </source>
</evidence>
<comment type="caution">
    <text evidence="6">The sequence shown here is derived from an EMBL/GenBank/DDBJ whole genome shotgun (WGS) entry which is preliminary data.</text>
</comment>
<dbReference type="SUPFAM" id="SSF52540">
    <property type="entry name" value="P-loop containing nucleoside triphosphate hydrolases"/>
    <property type="match status" value="1"/>
</dbReference>
<dbReference type="Gene3D" id="3.40.50.300">
    <property type="entry name" value="P-loop containing nucleotide triphosphate hydrolases"/>
    <property type="match status" value="1"/>
</dbReference>
<sequence>MSETTLWTGLIIIFVAVVFVTMFQENRRRQREFLQKIKKGWGQIPDREYTWDKLEQIGEYFRRRKDGRFVIDDITWNDLDMDRVFMLMNQTISSPGEDYLYYLLRTPEYQEEKLAERERLYTFFREHEKERQKVQEILAHIRKPPSSSVYQAIHVTKEYDAGKPWKQILMCLAFVLSIAAFIAVPRYGVFAFLLVTCINMGTYLKDKEVIQVYLTGFKCMLQLINCAGALDKLKIEELHRYTERLNACEKGFSGFRNGANLVLDRDGFASGPESFILDYIRMMTHIDLIKFNSMMKAMKEHKAEAEEMLEIYGLLDACISIASFREAMPYYCVPDFTRYQKGSDVRMKVENLYHPLIHEPVANSIDASGGILVTGSNASGKSTFLKNVAMNAILAQTVYTCTATEYAAPFFKIQTSMALRDDLESKESYYIVEIKSLKRILEESKEEAPLLCIIDEVLRGTNTIERIAASSNILAHLKKPHVLPFAATHDIELSYMLEGAYTNYHFEEEFREDDVEFNYLLKKGRVTTRNAIRLLSMVGYDREIVEESEAAVADFETTGIWKKVGNENAC</sequence>
<reference evidence="6 7" key="1">
    <citation type="submission" date="2024-04" db="EMBL/GenBank/DDBJ databases">
        <title>Defined microbial consortia suppress multidrug-resistant proinflammatory Enterobacteriaceae via ecological control.</title>
        <authorList>
            <person name="Furuichi M."/>
            <person name="Kawaguchi T."/>
            <person name="Pust M."/>
            <person name="Yasuma K."/>
            <person name="Plichta D."/>
            <person name="Hasegawa N."/>
            <person name="Ohya T."/>
            <person name="Bhattarai S."/>
            <person name="Sasajima S."/>
            <person name="Aoto Y."/>
            <person name="Tuganbaev T."/>
            <person name="Yaginuma M."/>
            <person name="Ueda M."/>
            <person name="Okahashi N."/>
            <person name="Amafuji K."/>
            <person name="Kiridooshi Y."/>
            <person name="Sugita K."/>
            <person name="Strazar M."/>
            <person name="Skelly A."/>
            <person name="Suda W."/>
            <person name="Hattori M."/>
            <person name="Nakamoto N."/>
            <person name="Caballero S."/>
            <person name="Norman J."/>
            <person name="Olle B."/>
            <person name="Tanoue T."/>
            <person name="Arita M."/>
            <person name="Bucci V."/>
            <person name="Atarashi K."/>
            <person name="Xavier R."/>
            <person name="Honda K."/>
        </authorList>
    </citation>
    <scope>NUCLEOTIDE SEQUENCE [LARGE SCALE GENOMIC DNA]</scope>
    <source>
        <strain evidence="7">k34-0107-D12</strain>
    </source>
</reference>
<dbReference type="Proteomes" id="UP001600941">
    <property type="component" value="Unassembled WGS sequence"/>
</dbReference>
<evidence type="ECO:0000256" key="2">
    <source>
        <dbReference type="ARBA" id="ARBA00022840"/>
    </source>
</evidence>
<keyword evidence="3" id="KW-0238">DNA-binding</keyword>
<organism evidence="6 7">
    <name type="scientific">Blautia parvula</name>
    <dbReference type="NCBI Taxonomy" id="2877527"/>
    <lineage>
        <taxon>Bacteria</taxon>
        <taxon>Bacillati</taxon>
        <taxon>Bacillota</taxon>
        <taxon>Clostridia</taxon>
        <taxon>Lachnospirales</taxon>
        <taxon>Lachnospiraceae</taxon>
        <taxon>Blautia</taxon>
    </lineage>
</organism>
<protein>
    <submittedName>
        <fullName evidence="6">MutS family DNA mismatch repair protein</fullName>
    </submittedName>
</protein>
<dbReference type="PANTHER" id="PTHR11361:SF152">
    <property type="entry name" value="DNA MISMATCH REPAIR PROTEIN"/>
    <property type="match status" value="1"/>
</dbReference>
<dbReference type="SMART" id="SM00534">
    <property type="entry name" value="MUTSac"/>
    <property type="match status" value="1"/>
</dbReference>
<dbReference type="EMBL" id="BAABZQ010000001">
    <property type="protein sequence ID" value="GAA6499915.1"/>
    <property type="molecule type" value="Genomic_DNA"/>
</dbReference>
<evidence type="ECO:0000259" key="5">
    <source>
        <dbReference type="SMART" id="SM00534"/>
    </source>
</evidence>
<keyword evidence="4" id="KW-0812">Transmembrane</keyword>
<evidence type="ECO:0000256" key="1">
    <source>
        <dbReference type="ARBA" id="ARBA00022741"/>
    </source>
</evidence>
<dbReference type="RefSeq" id="WP_148392746.1">
    <property type="nucleotide sequence ID" value="NZ_BAABZQ010000001.1"/>
</dbReference>
<dbReference type="Pfam" id="PF00488">
    <property type="entry name" value="MutS_V"/>
    <property type="match status" value="1"/>
</dbReference>
<keyword evidence="4" id="KW-0472">Membrane</keyword>
<name>A0ABQ0BTS9_9FIRM</name>
<proteinExistence type="predicted"/>
<feature type="transmembrane region" description="Helical" evidence="4">
    <location>
        <begin position="168"/>
        <end position="195"/>
    </location>
</feature>
<keyword evidence="7" id="KW-1185">Reference proteome</keyword>
<keyword evidence="1" id="KW-0547">Nucleotide-binding</keyword>
<keyword evidence="2" id="KW-0067">ATP-binding</keyword>
<keyword evidence="4" id="KW-1133">Transmembrane helix</keyword>
<dbReference type="InterPro" id="IPR000432">
    <property type="entry name" value="DNA_mismatch_repair_MutS_C"/>
</dbReference>
<dbReference type="PANTHER" id="PTHR11361">
    <property type="entry name" value="DNA MISMATCH REPAIR PROTEIN MUTS FAMILY MEMBER"/>
    <property type="match status" value="1"/>
</dbReference>
<accession>A0ABQ0BTS9</accession>
<dbReference type="InterPro" id="IPR045076">
    <property type="entry name" value="MutS"/>
</dbReference>
<dbReference type="Gene3D" id="1.10.1420.10">
    <property type="match status" value="1"/>
</dbReference>
<evidence type="ECO:0000313" key="6">
    <source>
        <dbReference type="EMBL" id="GAA6499915.1"/>
    </source>
</evidence>
<dbReference type="InterPro" id="IPR027417">
    <property type="entry name" value="P-loop_NTPase"/>
</dbReference>
<evidence type="ECO:0000313" key="7">
    <source>
        <dbReference type="Proteomes" id="UP001600941"/>
    </source>
</evidence>